<dbReference type="InterPro" id="IPR056083">
    <property type="entry name" value="DUF7666"/>
</dbReference>
<sequence length="207" mass="23035">MKAYKGFDKDLKCRGFQYEVGKDYEEERAELCDCGFHACENPMDVFNYYSPADSRYCEVKLDDVSAEQGSDSKRCGKKINIGAEIGIKGIVEAFVKFTMDKVDWKNNKKSNTGNQSAATNTGDRSAATNTGYQSAASVEGEESVAIAMGIESKAKGALGCYIILAEWEQDDNYDWHIKTVKAVKVDGEKIKPNTFYMLKDGKFVEVE</sequence>
<feature type="compositionally biased region" description="Polar residues" evidence="1">
    <location>
        <begin position="109"/>
        <end position="134"/>
    </location>
</feature>
<name>A0A8S5REC7_9VIRU</name>
<protein>
    <recommendedName>
        <fullName evidence="2">DUF7666 domain-containing protein</fullName>
    </recommendedName>
</protein>
<evidence type="ECO:0000313" key="3">
    <source>
        <dbReference type="EMBL" id="DAE29758.1"/>
    </source>
</evidence>
<dbReference type="EMBL" id="BK059098">
    <property type="protein sequence ID" value="DAE29758.1"/>
    <property type="molecule type" value="Genomic_DNA"/>
</dbReference>
<proteinExistence type="predicted"/>
<organism evidence="3">
    <name type="scientific">virus sp. ctyMK1</name>
    <dbReference type="NCBI Taxonomy" id="2828002"/>
    <lineage>
        <taxon>Viruses</taxon>
    </lineage>
</organism>
<feature type="region of interest" description="Disordered" evidence="1">
    <location>
        <begin position="108"/>
        <end position="134"/>
    </location>
</feature>
<accession>A0A8S5REC7</accession>
<reference evidence="3" key="1">
    <citation type="journal article" date="2021" name="Proc. Natl. Acad. Sci. U.S.A.">
        <title>A Catalog of Tens of Thousands of Viruses from Human Metagenomes Reveals Hidden Associations with Chronic Diseases.</title>
        <authorList>
            <person name="Tisza M.J."/>
            <person name="Buck C.B."/>
        </authorList>
    </citation>
    <scope>NUCLEOTIDE SEQUENCE</scope>
    <source>
        <strain evidence="3">CtyMK1</strain>
    </source>
</reference>
<feature type="domain" description="DUF7666" evidence="2">
    <location>
        <begin position="1"/>
        <end position="92"/>
    </location>
</feature>
<evidence type="ECO:0000256" key="1">
    <source>
        <dbReference type="SAM" id="MobiDB-lite"/>
    </source>
</evidence>
<evidence type="ECO:0000259" key="2">
    <source>
        <dbReference type="Pfam" id="PF24703"/>
    </source>
</evidence>
<dbReference type="Pfam" id="PF24703">
    <property type="entry name" value="DUF7666"/>
    <property type="match status" value="1"/>
</dbReference>